<keyword evidence="2" id="KW-1185">Reference proteome</keyword>
<name>A0A2P4XT50_9STRA</name>
<accession>A0A2P4XT50</accession>
<evidence type="ECO:0000313" key="2">
    <source>
        <dbReference type="Proteomes" id="UP000237271"/>
    </source>
</evidence>
<proteinExistence type="predicted"/>
<organism evidence="1 2">
    <name type="scientific">Phytophthora palmivora</name>
    <dbReference type="NCBI Taxonomy" id="4796"/>
    <lineage>
        <taxon>Eukaryota</taxon>
        <taxon>Sar</taxon>
        <taxon>Stramenopiles</taxon>
        <taxon>Oomycota</taxon>
        <taxon>Peronosporomycetes</taxon>
        <taxon>Peronosporales</taxon>
        <taxon>Peronosporaceae</taxon>
        <taxon>Phytophthora</taxon>
    </lineage>
</organism>
<dbReference type="EMBL" id="NCKW01008059">
    <property type="protein sequence ID" value="POM68755.1"/>
    <property type="molecule type" value="Genomic_DNA"/>
</dbReference>
<reference evidence="1 2" key="1">
    <citation type="journal article" date="2017" name="Genome Biol. Evol.">
        <title>Phytophthora megakarya and P. palmivora, closely related causal agents of cacao black pod rot, underwent increases in genome sizes and gene numbers by different mechanisms.</title>
        <authorList>
            <person name="Ali S.S."/>
            <person name="Shao J."/>
            <person name="Lary D.J."/>
            <person name="Kronmiller B."/>
            <person name="Shen D."/>
            <person name="Strem M.D."/>
            <person name="Amoako-Attah I."/>
            <person name="Akrofi A.Y."/>
            <person name="Begoude B.A."/>
            <person name="Ten Hoopen G.M."/>
            <person name="Coulibaly K."/>
            <person name="Kebe B.I."/>
            <person name="Melnick R.L."/>
            <person name="Guiltinan M.J."/>
            <person name="Tyler B.M."/>
            <person name="Meinhardt L.W."/>
            <person name="Bailey B.A."/>
        </authorList>
    </citation>
    <scope>NUCLEOTIDE SEQUENCE [LARGE SCALE GENOMIC DNA]</scope>
    <source>
        <strain evidence="2">sbr112.9</strain>
    </source>
</reference>
<protein>
    <submittedName>
        <fullName evidence="1">Uncharacterized protein</fullName>
    </submittedName>
</protein>
<comment type="caution">
    <text evidence="1">The sequence shown here is derived from an EMBL/GenBank/DDBJ whole genome shotgun (WGS) entry which is preliminary data.</text>
</comment>
<dbReference type="AlphaFoldDB" id="A0A2P4XT50"/>
<sequence>MLVSKTNHLKRLLVSEKNKQSSKNKRGLIPSNRCDFLHRYKSLSDICSETLTSDMHKVTRSVEVKISLEIPAIFGLLFHGWTYDSE</sequence>
<gene>
    <name evidence="1" type="ORF">PHPALM_15042</name>
</gene>
<dbReference type="Proteomes" id="UP000237271">
    <property type="component" value="Unassembled WGS sequence"/>
</dbReference>
<evidence type="ECO:0000313" key="1">
    <source>
        <dbReference type="EMBL" id="POM68755.1"/>
    </source>
</evidence>